<feature type="domain" description="WW" evidence="17">
    <location>
        <begin position="637"/>
        <end position="670"/>
    </location>
</feature>
<dbReference type="Gene3D" id="3.30.60.90">
    <property type="match status" value="1"/>
</dbReference>
<dbReference type="InterPro" id="IPR002017">
    <property type="entry name" value="Spectrin_repeat"/>
</dbReference>
<dbReference type="SUPFAM" id="SSF51045">
    <property type="entry name" value="WW domain"/>
    <property type="match status" value="1"/>
</dbReference>
<dbReference type="GO" id="GO:0008270">
    <property type="term" value="F:zinc ion binding"/>
    <property type="evidence" value="ECO:0007669"/>
    <property type="project" value="UniProtKB-KW"/>
</dbReference>
<dbReference type="EMBL" id="LJIJ01000497">
    <property type="protein sequence ID" value="ODM96852.1"/>
    <property type="molecule type" value="Genomic_DNA"/>
</dbReference>
<evidence type="ECO:0000256" key="2">
    <source>
        <dbReference type="ARBA" id="ARBA00004278"/>
    </source>
</evidence>
<evidence type="ECO:0000259" key="17">
    <source>
        <dbReference type="PROSITE" id="PS50020"/>
    </source>
</evidence>
<dbReference type="GO" id="GO:0046928">
    <property type="term" value="P:regulation of neurotransmitter secretion"/>
    <property type="evidence" value="ECO:0007669"/>
    <property type="project" value="UniProtKB-ARBA"/>
</dbReference>
<feature type="compositionally biased region" description="Polar residues" evidence="16">
    <location>
        <begin position="157"/>
        <end position="177"/>
    </location>
</feature>
<evidence type="ECO:0000259" key="18">
    <source>
        <dbReference type="PROSITE" id="PS50135"/>
    </source>
</evidence>
<keyword evidence="10" id="KW-0009">Actin-binding</keyword>
<dbReference type="InterPro" id="IPR001202">
    <property type="entry name" value="WW_dom"/>
</dbReference>
<dbReference type="GO" id="GO:0046716">
    <property type="term" value="P:muscle cell cellular homeostasis"/>
    <property type="evidence" value="ECO:0007669"/>
    <property type="project" value="UniProtKB-ARBA"/>
</dbReference>
<dbReference type="Proteomes" id="UP000094527">
    <property type="component" value="Unassembled WGS sequence"/>
</dbReference>
<dbReference type="PROSITE" id="PS50135">
    <property type="entry name" value="ZF_ZZ_2"/>
    <property type="match status" value="1"/>
</dbReference>
<dbReference type="GO" id="GO:0003779">
    <property type="term" value="F:actin binding"/>
    <property type="evidence" value="ECO:0007669"/>
    <property type="project" value="UniProtKB-KW"/>
</dbReference>
<dbReference type="Pfam" id="PF09069">
    <property type="entry name" value="EF-hand_3"/>
    <property type="match status" value="1"/>
</dbReference>
<dbReference type="InterPro" id="IPR018159">
    <property type="entry name" value="Spectrin/alpha-actinin"/>
</dbReference>
<dbReference type="PROSITE" id="PS01159">
    <property type="entry name" value="WW_DOMAIN_1"/>
    <property type="match status" value="1"/>
</dbReference>
<gene>
    <name evidence="19" type="ORF">Ocin01_09829</name>
</gene>
<dbReference type="InterPro" id="IPR000433">
    <property type="entry name" value="Znf_ZZ"/>
</dbReference>
<dbReference type="FunFam" id="3.30.60.90:FF:000001">
    <property type="entry name" value="Dystrophin isoform 2"/>
    <property type="match status" value="1"/>
</dbReference>
<dbReference type="InterPro" id="IPR036020">
    <property type="entry name" value="WW_dom_sf"/>
</dbReference>
<name>A0A1D2MVA1_ORCCI</name>
<evidence type="ECO:0000313" key="19">
    <source>
        <dbReference type="EMBL" id="ODM96852.1"/>
    </source>
</evidence>
<keyword evidence="9" id="KW-0472">Membrane</keyword>
<feature type="coiled-coil region" evidence="15">
    <location>
        <begin position="1166"/>
        <end position="1196"/>
    </location>
</feature>
<keyword evidence="4" id="KW-0963">Cytoplasm</keyword>
<evidence type="ECO:0000256" key="16">
    <source>
        <dbReference type="SAM" id="MobiDB-lite"/>
    </source>
</evidence>
<dbReference type="InterPro" id="IPR043145">
    <property type="entry name" value="Znf_ZZ_sf"/>
</dbReference>
<dbReference type="Pfam" id="PF00435">
    <property type="entry name" value="Spectrin"/>
    <property type="match status" value="1"/>
</dbReference>
<dbReference type="SMART" id="SM00150">
    <property type="entry name" value="SPEC"/>
    <property type="match status" value="3"/>
</dbReference>
<feature type="domain" description="ZZ-type" evidence="18">
    <location>
        <begin position="911"/>
        <end position="967"/>
    </location>
</feature>
<dbReference type="STRING" id="48709.A0A1D2MVA1"/>
<reference evidence="19 20" key="1">
    <citation type="journal article" date="2016" name="Genome Biol. Evol.">
        <title>Gene Family Evolution Reflects Adaptation to Soil Environmental Stressors in the Genome of the Collembolan Orchesella cincta.</title>
        <authorList>
            <person name="Faddeeva-Vakhrusheva A."/>
            <person name="Derks M.F."/>
            <person name="Anvar S.Y."/>
            <person name="Agamennone V."/>
            <person name="Suring W."/>
            <person name="Smit S."/>
            <person name="van Straalen N.M."/>
            <person name="Roelofs D."/>
        </authorList>
    </citation>
    <scope>NUCLEOTIDE SEQUENCE [LARGE SCALE GENOMIC DNA]</scope>
    <source>
        <tissue evidence="19">Mixed pool</tissue>
    </source>
</reference>
<dbReference type="SUPFAM" id="SSF57850">
    <property type="entry name" value="RING/U-box"/>
    <property type="match status" value="1"/>
</dbReference>
<dbReference type="PANTHER" id="PTHR12268">
    <property type="entry name" value="E3 UBIQUITIN-PROTEIN LIGASE KCMF1"/>
    <property type="match status" value="1"/>
</dbReference>
<feature type="region of interest" description="Disordered" evidence="16">
    <location>
        <begin position="157"/>
        <end position="247"/>
    </location>
</feature>
<keyword evidence="3" id="KW-1003">Cell membrane</keyword>
<dbReference type="Pfam" id="PF00397">
    <property type="entry name" value="WW"/>
    <property type="match status" value="1"/>
</dbReference>
<dbReference type="GO" id="GO:0031594">
    <property type="term" value="C:neuromuscular junction"/>
    <property type="evidence" value="ECO:0007669"/>
    <property type="project" value="UniProtKB-ARBA"/>
</dbReference>
<dbReference type="GO" id="GO:0048172">
    <property type="term" value="P:regulation of short-term neuronal synaptic plasticity"/>
    <property type="evidence" value="ECO:0007669"/>
    <property type="project" value="UniProtKB-ARBA"/>
</dbReference>
<keyword evidence="8" id="KW-0106">Calcium</keyword>
<feature type="region of interest" description="Disordered" evidence="16">
    <location>
        <begin position="1287"/>
        <end position="1314"/>
    </location>
</feature>
<organism evidence="19 20">
    <name type="scientific">Orchesella cincta</name>
    <name type="common">Springtail</name>
    <name type="synonym">Podura cincta</name>
    <dbReference type="NCBI Taxonomy" id="48709"/>
    <lineage>
        <taxon>Eukaryota</taxon>
        <taxon>Metazoa</taxon>
        <taxon>Ecdysozoa</taxon>
        <taxon>Arthropoda</taxon>
        <taxon>Hexapoda</taxon>
        <taxon>Collembola</taxon>
        <taxon>Entomobryomorpha</taxon>
        <taxon>Entomobryoidea</taxon>
        <taxon>Orchesellidae</taxon>
        <taxon>Orchesellinae</taxon>
        <taxon>Orchesella</taxon>
    </lineage>
</organism>
<evidence type="ECO:0000256" key="1">
    <source>
        <dbReference type="ARBA" id="ARBA00004245"/>
    </source>
</evidence>
<evidence type="ECO:0000256" key="14">
    <source>
        <dbReference type="PROSITE-ProRule" id="PRU00228"/>
    </source>
</evidence>
<feature type="region of interest" description="Disordered" evidence="16">
    <location>
        <begin position="1"/>
        <end position="44"/>
    </location>
</feature>
<feature type="compositionally biased region" description="Polar residues" evidence="16">
    <location>
        <begin position="1235"/>
        <end position="1249"/>
    </location>
</feature>
<dbReference type="GO" id="GO:0048790">
    <property type="term" value="P:maintenance of presynaptic active zone structure"/>
    <property type="evidence" value="ECO:0007669"/>
    <property type="project" value="UniProtKB-ARBA"/>
</dbReference>
<evidence type="ECO:0000256" key="8">
    <source>
        <dbReference type="ARBA" id="ARBA00022837"/>
    </source>
</evidence>
<dbReference type="InterPro" id="IPR015153">
    <property type="entry name" value="EF-hand_dom_typ1"/>
</dbReference>
<keyword evidence="15" id="KW-0175">Coiled coil</keyword>
<dbReference type="Gene3D" id="2.20.70.10">
    <property type="match status" value="1"/>
</dbReference>
<evidence type="ECO:0000256" key="15">
    <source>
        <dbReference type="SAM" id="Coils"/>
    </source>
</evidence>
<proteinExistence type="predicted"/>
<dbReference type="GO" id="GO:0007274">
    <property type="term" value="P:neuromuscular synaptic transmission"/>
    <property type="evidence" value="ECO:0007669"/>
    <property type="project" value="UniProtKB-ARBA"/>
</dbReference>
<dbReference type="CDD" id="cd02334">
    <property type="entry name" value="ZZ_dystrophin"/>
    <property type="match status" value="1"/>
</dbReference>
<evidence type="ECO:0000256" key="9">
    <source>
        <dbReference type="ARBA" id="ARBA00023136"/>
    </source>
</evidence>
<dbReference type="OMA" id="RNGWKPI"/>
<dbReference type="Pfam" id="PF09068">
    <property type="entry name" value="EF-hand_2"/>
    <property type="match status" value="1"/>
</dbReference>
<dbReference type="InterPro" id="IPR011992">
    <property type="entry name" value="EF-hand-dom_pair"/>
</dbReference>
<dbReference type="SUPFAM" id="SSF47473">
    <property type="entry name" value="EF-hand"/>
    <property type="match status" value="2"/>
</dbReference>
<comment type="subunit">
    <text evidence="12">Component of the dystrophin associated protein complex (DAPC). Interacts with Dg, via the Dg WW domain binding sites.</text>
</comment>
<evidence type="ECO:0000256" key="11">
    <source>
        <dbReference type="ARBA" id="ARBA00023212"/>
    </source>
</evidence>
<evidence type="ECO:0000256" key="12">
    <source>
        <dbReference type="ARBA" id="ARBA00065906"/>
    </source>
</evidence>
<feature type="coiled-coil region" evidence="15">
    <location>
        <begin position="1080"/>
        <end position="1114"/>
    </location>
</feature>
<evidence type="ECO:0000256" key="5">
    <source>
        <dbReference type="ARBA" id="ARBA00022723"/>
    </source>
</evidence>
<dbReference type="GO" id="GO:0042383">
    <property type="term" value="C:sarcolemma"/>
    <property type="evidence" value="ECO:0007669"/>
    <property type="project" value="UniProtKB-SubCell"/>
</dbReference>
<protein>
    <recommendedName>
        <fullName evidence="13">Protein detached</fullName>
    </recommendedName>
</protein>
<comment type="subcellular location">
    <subcellularLocation>
        <location evidence="2">Cell membrane</location>
        <location evidence="2">Sarcolemma</location>
        <topology evidence="2">Peripheral membrane protein</topology>
        <orientation evidence="2">Cytoplasmic side</orientation>
    </subcellularLocation>
    <subcellularLocation>
        <location evidence="1">Cytoplasm</location>
        <location evidence="1">Cytoskeleton</location>
    </subcellularLocation>
</comment>
<comment type="caution">
    <text evidence="19">The sequence shown here is derived from an EMBL/GenBank/DDBJ whole genome shotgun (WGS) entry which is preliminary data.</text>
</comment>
<dbReference type="Pfam" id="PF00569">
    <property type="entry name" value="ZZ"/>
    <property type="match status" value="1"/>
</dbReference>
<dbReference type="GO" id="GO:0005856">
    <property type="term" value="C:cytoskeleton"/>
    <property type="evidence" value="ECO:0007669"/>
    <property type="project" value="UniProtKB-SubCell"/>
</dbReference>
<dbReference type="GO" id="GO:0005737">
    <property type="term" value="C:cytoplasm"/>
    <property type="evidence" value="ECO:0007669"/>
    <property type="project" value="UniProtKB-ARBA"/>
</dbReference>
<evidence type="ECO:0000256" key="13">
    <source>
        <dbReference type="ARBA" id="ARBA00083840"/>
    </source>
</evidence>
<dbReference type="GO" id="GO:0030010">
    <property type="term" value="P:establishment of cell polarity"/>
    <property type="evidence" value="ECO:0007669"/>
    <property type="project" value="UniProtKB-ARBA"/>
</dbReference>
<dbReference type="PROSITE" id="PS01357">
    <property type="entry name" value="ZF_ZZ_1"/>
    <property type="match status" value="1"/>
</dbReference>
<dbReference type="SUPFAM" id="SSF46966">
    <property type="entry name" value="Spectrin repeat"/>
    <property type="match status" value="2"/>
</dbReference>
<dbReference type="OrthoDB" id="10057795at2759"/>
<sequence length="1314" mass="146981">MTDENLLRGRGPPPPLARKEKKGIFPAKEGRGKKAATVEEPEEVPQAQPVPLQLKFWNWGLGSTSRYLQGTQVLVTHFPYHGPYKASVHTLPPAGPGDISQGMGIHLLPPVLPAIGSYYRYPRPDTDVPAGSPASTLPYVPDIRETTRSRIPTSTAIASTSFSPSPNVRVTSYSPSSADAKEIRRRSGTSVRYSRIFDLSSSGTGGTTRSAGNGKGYRGSRTSFARRASAHGGRGKPSYDRQRRSFQPVTTPDWAVGDVSVQDCLRRVEIDEASILRRDRRIRITCCREDARFIFIFYRIMYLLGAFEEELQTELESHAATVAALGGSGRVVASSMDKHEDAAALVKRLDEMNQRWHSLKQRSMAIRNRLESNAEHWHALLLSLRELIEWAIRKDTELTALGPLAGDVMTLQKQIDDHRSFRRQLEGKRPIVETNLISGRQHVANEPPVSEASDSEAGRDMDAESRGYRHAEMAARELTRSIRREVTKLSETWLALLSRSDNWQLRLEETITRMKAFQQMLDDGSARLATAEAIKSRWHTIAAAADKSTLLDQLKTFREHISSTQRAVNEINEQAAMLASSNVLLSPANVSRVDDLNLRLKNLQQSVEEKERELAASAGGGQSLPSVIALIPPSSNASVEPPWERALTTAKVPYYINHQTQTTQWDHPHMTDLLSSLAEYNEVRFSAYRTALKLRSVQKAIRLDKLSLKNVIETFDSLGLRGHNDRLLDVSDMISTLTTLYSICISQYHSQMTSSTERKGASAQQLFDPPINIPFVTDMALNWLLNVYDCQRTGQIRNLSFKVGTVLLCKGPMEDKFRYLFRLVADVNKQVDQRKLGLLLHDCIQIPRQLGEVAAFGGSNIEPSVRSCFEKAGKDRGTIEAADFLDWVKQEPQSLVWLPVLHRIAAAENARHQAKCNVCKQVPIIGLRYRCLKCFNYDMCQKCFFNGKKAKNHKLTHPMQEYCTETTSGEDVRDFTRALKNRFKSKRSLQKHRKLGYLPVQSVLEGDMLESPAPSPQHSLSPDIHSRVDTYATRLADVEIRNRSNSTPDSEDEHSLIAQYCQSLTRGDGVIPRSPIQIVAAIDAEQSEQLEAVIRALEEENSTLQAEFERLKHKTQGKDHGFLMDEPKLEPTNGANVGTNGSGNYGSLDPNDTNIIAEARLLRQHKGRLEARMQILEDHNRQLEAQLQRLRQLLDEPKPNSPSKTGTLQSKSVVAAELAVDSPLPHRANGHFESQVPSKTQWQQSSSQFGEDGRPPPPTPGYVAATASVEDLLNRAGDLGKAVTDLVQVMTDDEHEDSPERDFTQRSSYDRPNH</sequence>
<keyword evidence="11" id="KW-0206">Cytoskeleton</keyword>
<dbReference type="GO" id="GO:0050699">
    <property type="term" value="F:WW domain binding"/>
    <property type="evidence" value="ECO:0007669"/>
    <property type="project" value="UniProtKB-ARBA"/>
</dbReference>
<dbReference type="SMART" id="SM00456">
    <property type="entry name" value="WW"/>
    <property type="match status" value="1"/>
</dbReference>
<keyword evidence="20" id="KW-1185">Reference proteome</keyword>
<dbReference type="CDD" id="cd00201">
    <property type="entry name" value="WW"/>
    <property type="match status" value="1"/>
</dbReference>
<feature type="region of interest" description="Disordered" evidence="16">
    <location>
        <begin position="1224"/>
        <end position="1265"/>
    </location>
</feature>
<dbReference type="PANTHER" id="PTHR12268:SF14">
    <property type="entry name" value="DYSTROPHIN-1"/>
    <property type="match status" value="1"/>
</dbReference>
<evidence type="ECO:0000256" key="4">
    <source>
        <dbReference type="ARBA" id="ARBA00022490"/>
    </source>
</evidence>
<dbReference type="Gene3D" id="1.10.238.10">
    <property type="entry name" value="EF-hand"/>
    <property type="match status" value="2"/>
</dbReference>
<dbReference type="PROSITE" id="PS50020">
    <property type="entry name" value="WW_DOMAIN_2"/>
    <property type="match status" value="1"/>
</dbReference>
<dbReference type="CDD" id="cd16242">
    <property type="entry name" value="EFh_DMD_like"/>
    <property type="match status" value="1"/>
</dbReference>
<dbReference type="CDD" id="cd00176">
    <property type="entry name" value="SPEC"/>
    <property type="match status" value="1"/>
</dbReference>
<evidence type="ECO:0000256" key="3">
    <source>
        <dbReference type="ARBA" id="ARBA00022475"/>
    </source>
</evidence>
<dbReference type="InterPro" id="IPR015154">
    <property type="entry name" value="EF-hand_dom_typ2"/>
</dbReference>
<dbReference type="InterPro" id="IPR050774">
    <property type="entry name" value="KCMF1/Dystrophin"/>
</dbReference>
<evidence type="ECO:0000313" key="20">
    <source>
        <dbReference type="Proteomes" id="UP000094527"/>
    </source>
</evidence>
<dbReference type="SMART" id="SM00291">
    <property type="entry name" value="ZnF_ZZ"/>
    <property type="match status" value="1"/>
</dbReference>
<evidence type="ECO:0000256" key="7">
    <source>
        <dbReference type="ARBA" id="ARBA00022833"/>
    </source>
</evidence>
<keyword evidence="6 14" id="KW-0863">Zinc-finger</keyword>
<keyword evidence="7" id="KW-0862">Zinc</keyword>
<dbReference type="GO" id="GO:0016010">
    <property type="term" value="C:dystrophin-associated glycoprotein complex"/>
    <property type="evidence" value="ECO:0007669"/>
    <property type="project" value="UniProtKB-ARBA"/>
</dbReference>
<keyword evidence="5" id="KW-0479">Metal-binding</keyword>
<dbReference type="Gene3D" id="1.20.58.60">
    <property type="match status" value="3"/>
</dbReference>
<feature type="compositionally biased region" description="Basic and acidic residues" evidence="16">
    <location>
        <begin position="1298"/>
        <end position="1314"/>
    </location>
</feature>
<evidence type="ECO:0000256" key="6">
    <source>
        <dbReference type="ARBA" id="ARBA00022771"/>
    </source>
</evidence>
<evidence type="ECO:0000256" key="10">
    <source>
        <dbReference type="ARBA" id="ARBA00023203"/>
    </source>
</evidence>
<accession>A0A1D2MVA1</accession>